<feature type="compositionally biased region" description="Low complexity" evidence="2">
    <location>
        <begin position="1"/>
        <end position="31"/>
    </location>
</feature>
<organism evidence="3">
    <name type="scientific">Proteinivorax tanatarense</name>
    <dbReference type="NCBI Taxonomy" id="1260629"/>
    <lineage>
        <taxon>Bacteria</taxon>
        <taxon>Bacillati</taxon>
        <taxon>Bacillota</taxon>
        <taxon>Clostridia</taxon>
        <taxon>Eubacteriales</taxon>
        <taxon>Proteinivoracaceae</taxon>
        <taxon>Proteinivorax</taxon>
    </lineage>
</organism>
<reference evidence="3" key="1">
    <citation type="journal article" date="2013" name="Extremophiles">
        <title>Proteinivorax tanatarense gen. nov., sp. nov., an anaerobic, haloalkaliphilic, proteolytic bacterium isolated from a decaying algal bloom, and proposal of Proteinivoraceae fam. nov.</title>
        <authorList>
            <person name="Kevbrin V."/>
            <person name="Boltyanskaya Y."/>
            <person name="Zhilina T."/>
            <person name="Kolganova T."/>
            <person name="Lavrentjeva E."/>
            <person name="Kuznetsov B."/>
        </authorList>
    </citation>
    <scope>NUCLEOTIDE SEQUENCE</scope>
    <source>
        <strain evidence="3">Z-910T</strain>
    </source>
</reference>
<keyword evidence="3" id="KW-0946">Virion</keyword>
<feature type="region of interest" description="Disordered" evidence="2">
    <location>
        <begin position="1"/>
        <end position="34"/>
    </location>
</feature>
<keyword evidence="1" id="KW-0175">Coiled coil</keyword>
<feature type="coiled-coil region" evidence="1">
    <location>
        <begin position="91"/>
        <end position="118"/>
    </location>
</feature>
<evidence type="ECO:0000256" key="1">
    <source>
        <dbReference type="SAM" id="Coils"/>
    </source>
</evidence>
<dbReference type="Gene3D" id="1.20.120.660">
    <property type="entry name" value="IL-4 antagonist (De novo design) like domain"/>
    <property type="match status" value="1"/>
</dbReference>
<dbReference type="RefSeq" id="WP_350342631.1">
    <property type="nucleotide sequence ID" value="NZ_CP158367.1"/>
</dbReference>
<dbReference type="Pfam" id="PF07875">
    <property type="entry name" value="Coat_F"/>
    <property type="match status" value="1"/>
</dbReference>
<name>A0AAU7VII3_9FIRM</name>
<keyword evidence="3" id="KW-0167">Capsid protein</keyword>
<protein>
    <submittedName>
        <fullName evidence="3">Spore coat protein</fullName>
    </submittedName>
</protein>
<proteinExistence type="predicted"/>
<dbReference type="EMBL" id="CP158367">
    <property type="protein sequence ID" value="XBX73869.1"/>
    <property type="molecule type" value="Genomic_DNA"/>
</dbReference>
<dbReference type="InterPro" id="IPR012851">
    <property type="entry name" value="Spore_coat_CotF-like"/>
</dbReference>
<dbReference type="AlphaFoldDB" id="A0AAU7VII3"/>
<reference evidence="3" key="2">
    <citation type="submission" date="2024-06" db="EMBL/GenBank/DDBJ databases">
        <authorList>
            <person name="Petrova K.O."/>
            <person name="Toshchakov S.V."/>
            <person name="Boltjanskaja Y.V."/>
            <person name="Kevbrin V."/>
        </authorList>
    </citation>
    <scope>NUCLEOTIDE SEQUENCE</scope>
    <source>
        <strain evidence="3">Z-910T</strain>
    </source>
</reference>
<sequence>MQKKQQNQQQNQQQSQQQNQQSNSGQQLSAQEILNDALTNEKHLTGLYNTAANEASNASLRQDMLNILMDEHNMEASIFNTMQQRGMYDVKQASSQEITQAQQKYATKQQQQQKTQNQMF</sequence>
<evidence type="ECO:0000256" key="2">
    <source>
        <dbReference type="SAM" id="MobiDB-lite"/>
    </source>
</evidence>
<gene>
    <name evidence="3" type="ORF">PRVXT_001880</name>
</gene>
<accession>A0AAU7VII3</accession>
<evidence type="ECO:0000313" key="3">
    <source>
        <dbReference type="EMBL" id="XBX73869.1"/>
    </source>
</evidence>